<dbReference type="GO" id="GO:0060271">
    <property type="term" value="P:cilium assembly"/>
    <property type="evidence" value="ECO:0007669"/>
    <property type="project" value="TreeGrafter"/>
</dbReference>
<evidence type="ECO:0000313" key="7">
    <source>
        <dbReference type="EMBL" id="KAE9341784.1"/>
    </source>
</evidence>
<organism evidence="6 8">
    <name type="scientific">Phytophthora rubi</name>
    <dbReference type="NCBI Taxonomy" id="129364"/>
    <lineage>
        <taxon>Eukaryota</taxon>
        <taxon>Sar</taxon>
        <taxon>Stramenopiles</taxon>
        <taxon>Oomycota</taxon>
        <taxon>Peronosporomycetes</taxon>
        <taxon>Peronosporales</taxon>
        <taxon>Peronosporaceae</taxon>
        <taxon>Phytophthora</taxon>
    </lineage>
</organism>
<evidence type="ECO:0000259" key="2">
    <source>
        <dbReference type="Pfam" id="PF21178"/>
    </source>
</evidence>
<dbReference type="AlphaFoldDB" id="A0A6A3MUN7"/>
<evidence type="ECO:0000313" key="5">
    <source>
        <dbReference type="EMBL" id="KAE9031756.1"/>
    </source>
</evidence>
<evidence type="ECO:0000313" key="6">
    <source>
        <dbReference type="EMBL" id="KAE9035404.1"/>
    </source>
</evidence>
<dbReference type="GO" id="GO:0005814">
    <property type="term" value="C:centriole"/>
    <property type="evidence" value="ECO:0007669"/>
    <property type="project" value="TreeGrafter"/>
</dbReference>
<accession>A0A6A3MUN7</accession>
<evidence type="ECO:0000313" key="8">
    <source>
        <dbReference type="Proteomes" id="UP000429607"/>
    </source>
</evidence>
<keyword evidence="6" id="KW-0969">Cilium</keyword>
<name>A0A6A3MUN7_9STRA</name>
<evidence type="ECO:0000256" key="1">
    <source>
        <dbReference type="SAM" id="MobiDB-lite"/>
    </source>
</evidence>
<dbReference type="Pfam" id="PF23355">
    <property type="entry name" value="IFT52_GIFT"/>
    <property type="match status" value="1"/>
</dbReference>
<evidence type="ECO:0000313" key="9">
    <source>
        <dbReference type="Proteomes" id="UP000434957"/>
    </source>
</evidence>
<dbReference type="PANTHER" id="PTHR12969:SF7">
    <property type="entry name" value="INTRAFLAGELLAR TRANSPORT PROTEIN 52 HOMOLOG"/>
    <property type="match status" value="1"/>
</dbReference>
<dbReference type="Pfam" id="PF23352">
    <property type="entry name" value="IFT52_central"/>
    <property type="match status" value="1"/>
</dbReference>
<dbReference type="EMBL" id="QXFV01000512">
    <property type="protein sequence ID" value="KAE9035404.1"/>
    <property type="molecule type" value="Genomic_DNA"/>
</dbReference>
<evidence type="ECO:0000259" key="3">
    <source>
        <dbReference type="Pfam" id="PF23352"/>
    </source>
</evidence>
<dbReference type="GO" id="GO:0030992">
    <property type="term" value="C:intraciliary transport particle B"/>
    <property type="evidence" value="ECO:0007669"/>
    <property type="project" value="TreeGrafter"/>
</dbReference>
<dbReference type="InterPro" id="IPR029062">
    <property type="entry name" value="Class_I_gatase-like"/>
</dbReference>
<dbReference type="EMBL" id="QXFU01000512">
    <property type="protein sequence ID" value="KAE9031756.1"/>
    <property type="molecule type" value="Genomic_DNA"/>
</dbReference>
<dbReference type="Pfam" id="PF21178">
    <property type="entry name" value="Itf52_C"/>
    <property type="match status" value="1"/>
</dbReference>
<dbReference type="SUPFAM" id="SSF52317">
    <property type="entry name" value="Class I glutamine amidotransferase-like"/>
    <property type="match status" value="1"/>
</dbReference>
<reference evidence="8 10" key="1">
    <citation type="submission" date="2018-09" db="EMBL/GenBank/DDBJ databases">
        <title>Genomic investigation of the strawberry pathogen Phytophthora fragariae indicates pathogenicity is determined by transcriptional variation in three key races.</title>
        <authorList>
            <person name="Adams T.M."/>
            <person name="Armitage A.D."/>
            <person name="Sobczyk M.K."/>
            <person name="Bates H.J."/>
            <person name="Dunwell J.M."/>
            <person name="Nellist C.F."/>
            <person name="Harrison R.J."/>
        </authorList>
    </citation>
    <scope>NUCLEOTIDE SEQUENCE [LARGE SCALE GENOMIC DNA]</scope>
    <source>
        <strain evidence="6 8">SCRP249</strain>
        <strain evidence="5 10">SCRP324</strain>
        <strain evidence="7 9">SCRP333</strain>
    </source>
</reference>
<feature type="region of interest" description="Disordered" evidence="1">
    <location>
        <begin position="485"/>
        <end position="525"/>
    </location>
</feature>
<dbReference type="CDD" id="cd23683">
    <property type="entry name" value="IFT52_CTD"/>
    <property type="match status" value="1"/>
</dbReference>
<gene>
    <name evidence="6" type="ORF">PR001_g9325</name>
    <name evidence="5" type="ORF">PR002_g9539</name>
    <name evidence="7" type="ORF">PR003_g9809</name>
</gene>
<dbReference type="GO" id="GO:0005929">
    <property type="term" value="C:cilium"/>
    <property type="evidence" value="ECO:0007669"/>
    <property type="project" value="TreeGrafter"/>
</dbReference>
<dbReference type="GO" id="GO:0042073">
    <property type="term" value="P:intraciliary transport"/>
    <property type="evidence" value="ECO:0007669"/>
    <property type="project" value="TreeGrafter"/>
</dbReference>
<keyword evidence="6" id="KW-0282">Flagellum</keyword>
<feature type="domain" description="IFT52 central" evidence="3">
    <location>
        <begin position="304"/>
        <end position="384"/>
    </location>
</feature>
<dbReference type="OrthoDB" id="10259368at2759"/>
<dbReference type="EMBL" id="QXFT01000517">
    <property type="protein sequence ID" value="KAE9341784.1"/>
    <property type="molecule type" value="Genomic_DNA"/>
</dbReference>
<comment type="caution">
    <text evidence="6">The sequence shown here is derived from an EMBL/GenBank/DDBJ whole genome shotgun (WGS) entry which is preliminary data.</text>
</comment>
<keyword evidence="9" id="KW-1185">Reference proteome</keyword>
<evidence type="ECO:0000313" key="10">
    <source>
        <dbReference type="Proteomes" id="UP000435112"/>
    </source>
</evidence>
<protein>
    <submittedName>
        <fullName evidence="6">Intraflagellar transport protein 52</fullName>
    </submittedName>
</protein>
<dbReference type="InterPro" id="IPR048643">
    <property type="entry name" value="Itf52_C"/>
</dbReference>
<feature type="domain" description="IFT52 GIFT" evidence="4">
    <location>
        <begin position="17"/>
        <end position="288"/>
    </location>
</feature>
<keyword evidence="6" id="KW-0966">Cell projection</keyword>
<dbReference type="InterPro" id="IPR055458">
    <property type="entry name" value="IFT52_GIFT"/>
</dbReference>
<dbReference type="Proteomes" id="UP000429607">
    <property type="component" value="Unassembled WGS sequence"/>
</dbReference>
<dbReference type="PANTHER" id="PTHR12969">
    <property type="entry name" value="NGD5/OSM-6/IFT52"/>
    <property type="match status" value="1"/>
</dbReference>
<dbReference type="InterPro" id="IPR055460">
    <property type="entry name" value="IFT52_central"/>
</dbReference>
<evidence type="ECO:0000259" key="4">
    <source>
        <dbReference type="Pfam" id="PF23355"/>
    </source>
</evidence>
<dbReference type="Gene3D" id="6.10.250.2800">
    <property type="match status" value="1"/>
</dbReference>
<dbReference type="Proteomes" id="UP000435112">
    <property type="component" value="Unassembled WGS sequence"/>
</dbReference>
<dbReference type="Proteomes" id="UP000434957">
    <property type="component" value="Unassembled WGS sequence"/>
</dbReference>
<sequence>MEGQDDARAAAAGKSATVLFDASKKEQFYPTSGLKKLARKLKPLCRVDVNKDDLSRDRIKDASVLVFAGVRERFSSTEFATLKEFLNGGGSILLMLGEGGEQTFDTNLNGWLKDFGIFVNPDAVIRTVYHKYHHPKEVLVSSGVVNRELARMVNELYGRKDLLVSGRDSIPGAAKPTGPGGALEKDQKGLTFVYPYGATLTVKKPAAPLLSSGFISYPVNRPVVAAWQEGGVAAPASTTKSGRLVVFGSAQCFVDEWIDKEENSKLQEIIFRWLLKDKGIRLNHQDAEDPDLNEYVRLPDTQALSDRLRSCMQESEELPKDFTRLFDDSLFKFDTSLIPEAVNLYRELGVKHEPLTLIPPQFECPLPPLKSAVFPPALREPPPPALDQFDLDEHFASESLRLAQLTNKCSDDDLEYYVRESADILGILPRLDPERSDAKHVLEFIFQKIVNFKKLNQDTAPVVVGSSGLYANAGMESTGNLASTRASSLANLAESKESKESTPPPSSFRNRLDDDDEDDGKASTP</sequence>
<proteinExistence type="predicted"/>
<feature type="domain" description="Intraflagellar transport protein 52 C-terminal" evidence="2">
    <location>
        <begin position="395"/>
        <end position="446"/>
    </location>
</feature>
<dbReference type="InterPro" id="IPR039975">
    <property type="entry name" value="IFT52"/>
</dbReference>